<dbReference type="InterPro" id="IPR006131">
    <property type="entry name" value="Asp_carbamoyltransf_Asp/Orn-bd"/>
</dbReference>
<feature type="region of interest" description="Disordered" evidence="9">
    <location>
        <begin position="218"/>
        <end position="240"/>
    </location>
</feature>
<comment type="function">
    <text evidence="6">Catalyzes the condensation of carbamoyl phosphate and aspartate to form carbamoyl aspartate and inorganic phosphate, the committed step in the de novo pyrimidine nucleotide biosynthesis pathway.</text>
</comment>
<dbReference type="GO" id="GO:0006520">
    <property type="term" value="P:amino acid metabolic process"/>
    <property type="evidence" value="ECO:0007669"/>
    <property type="project" value="InterPro"/>
</dbReference>
<evidence type="ECO:0000256" key="6">
    <source>
        <dbReference type="ARBA" id="ARBA00043884"/>
    </source>
</evidence>
<feature type="compositionally biased region" description="Basic and acidic residues" evidence="9">
    <location>
        <begin position="218"/>
        <end position="232"/>
    </location>
</feature>
<dbReference type="FunFam" id="3.40.50.1370:FF:000002">
    <property type="entry name" value="Aspartate carbamoyltransferase 2"/>
    <property type="match status" value="1"/>
</dbReference>
<dbReference type="SUPFAM" id="SSF51338">
    <property type="entry name" value="Composite domain of metallo-dependent hydrolases"/>
    <property type="match status" value="1"/>
</dbReference>
<dbReference type="Gene3D" id="3.40.50.1370">
    <property type="entry name" value="Aspartate/ornithine carbamoyltransferase"/>
    <property type="match status" value="2"/>
</dbReference>
<name>A0A5B7ESN9_PORTR</name>
<dbReference type="Gene3D" id="3.20.20.140">
    <property type="entry name" value="Metal-dependent hydrolases"/>
    <property type="match status" value="1"/>
</dbReference>
<reference evidence="12 13" key="1">
    <citation type="submission" date="2019-05" db="EMBL/GenBank/DDBJ databases">
        <title>Another draft genome of Portunus trituberculatus and its Hox gene families provides insights of decapod evolution.</title>
        <authorList>
            <person name="Jeong J.-H."/>
            <person name="Song I."/>
            <person name="Kim S."/>
            <person name="Choi T."/>
            <person name="Kim D."/>
            <person name="Ryu S."/>
            <person name="Kim W."/>
        </authorList>
    </citation>
    <scope>NUCLEOTIDE SEQUENCE [LARGE SCALE GENOMIC DNA]</scope>
    <source>
        <tissue evidence="12">Muscle</tissue>
    </source>
</reference>
<comment type="catalytic activity">
    <reaction evidence="7">
        <text>carbamoyl phosphate + L-aspartate = N-carbamoyl-L-aspartate + phosphate + H(+)</text>
        <dbReference type="Rhea" id="RHEA:20013"/>
        <dbReference type="ChEBI" id="CHEBI:15378"/>
        <dbReference type="ChEBI" id="CHEBI:29991"/>
        <dbReference type="ChEBI" id="CHEBI:32814"/>
        <dbReference type="ChEBI" id="CHEBI:43474"/>
        <dbReference type="ChEBI" id="CHEBI:58228"/>
        <dbReference type="EC" id="2.1.3.2"/>
    </reaction>
</comment>
<evidence type="ECO:0000256" key="8">
    <source>
        <dbReference type="RuleBase" id="RU003634"/>
    </source>
</evidence>
<dbReference type="InterPro" id="IPR006132">
    <property type="entry name" value="Asp/Orn_carbamoyltranf_P-bd"/>
</dbReference>
<evidence type="ECO:0000256" key="2">
    <source>
        <dbReference type="ARBA" id="ARBA00008896"/>
    </source>
</evidence>
<evidence type="ECO:0000256" key="3">
    <source>
        <dbReference type="ARBA" id="ARBA00013008"/>
    </source>
</evidence>
<sequence length="455" mass="50020">MQPPPGFPGLETMLPLLLTAVTQGKLSMEDLINKLHHNPRRIFHLPRQPRTYIEVDLDAQWTIPEVPPFSKAQWTPFAGKKVIGRVQRVVLRGEVAYVDGQVLVPPGFGEDVRETQPLSPLPTPVQVAAPPTFPTQPQYTAPTNINLPQPAHATYGGTKMLLSSEFHTPTEIIIPQSSVTTPQLLSPARKPPQLLHRSQEIYGEVLPEVGLTEPVAEWKESTTSRSRPRDHSPLPAAGILSTTTTHGLQGKLMALMFYEVSTRTNCSFQAAVQRLGGRTVTLDSNTSSVKKGESLEDSVIMMSGYSDVVVIRHPEPGAVARAAAVSRRPVINAGDGVGEHPTQALLDAFAIREEIGTVNGLVITMVGDLKHGRTVHSLARLLTLYNVQLRYVAPPGLGMPDHIMQYATAHGIHQEEFSSLEAALPDTDVLYMTRIQKERFGTLEDYERTQHEDIQ</sequence>
<keyword evidence="5" id="KW-0665">Pyrimidine biosynthesis</keyword>
<dbReference type="GO" id="GO:0006207">
    <property type="term" value="P:'de novo' pyrimidine nucleobase biosynthetic process"/>
    <property type="evidence" value="ECO:0007669"/>
    <property type="project" value="InterPro"/>
</dbReference>
<gene>
    <name evidence="12" type="primary">r_1</name>
    <name evidence="12" type="ORF">E2C01_029710</name>
</gene>
<dbReference type="EC" id="2.1.3.2" evidence="3"/>
<accession>A0A5B7ESN9</accession>
<evidence type="ECO:0000256" key="4">
    <source>
        <dbReference type="ARBA" id="ARBA00022679"/>
    </source>
</evidence>
<keyword evidence="4 8" id="KW-0808">Transferase</keyword>
<dbReference type="InterPro" id="IPR011059">
    <property type="entry name" value="Metal-dep_hydrolase_composite"/>
</dbReference>
<comment type="pathway">
    <text evidence="1">Pyrimidine metabolism; UMP biosynthesis via de novo pathway; (S)-dihydroorotate from bicarbonate: step 2/3.</text>
</comment>
<keyword evidence="13" id="KW-1185">Reference proteome</keyword>
<dbReference type="InterPro" id="IPR006130">
    <property type="entry name" value="Asp/Orn_carbamoylTrfase"/>
</dbReference>
<evidence type="ECO:0000256" key="7">
    <source>
        <dbReference type="ARBA" id="ARBA00048859"/>
    </source>
</evidence>
<dbReference type="Proteomes" id="UP000324222">
    <property type="component" value="Unassembled WGS sequence"/>
</dbReference>
<dbReference type="PRINTS" id="PR00101">
    <property type="entry name" value="ATCASE"/>
</dbReference>
<dbReference type="InterPro" id="IPR002082">
    <property type="entry name" value="Asp_carbamoyltransf"/>
</dbReference>
<dbReference type="GO" id="GO:0044205">
    <property type="term" value="P:'de novo' UMP biosynthetic process"/>
    <property type="evidence" value="ECO:0007669"/>
    <property type="project" value="UniProtKB-UniPathway"/>
</dbReference>
<dbReference type="NCBIfam" id="TIGR00670">
    <property type="entry name" value="asp_carb_tr"/>
    <property type="match status" value="1"/>
</dbReference>
<dbReference type="GO" id="GO:0016597">
    <property type="term" value="F:amino acid binding"/>
    <property type="evidence" value="ECO:0007669"/>
    <property type="project" value="InterPro"/>
</dbReference>
<comment type="similarity">
    <text evidence="2">Belongs to the aspartate/ornithine carbamoyltransferase superfamily. ATCase family.</text>
</comment>
<dbReference type="PROSITE" id="PS00097">
    <property type="entry name" value="CARBAMOYLTRANSFERASE"/>
    <property type="match status" value="1"/>
</dbReference>
<dbReference type="GO" id="GO:0016810">
    <property type="term" value="F:hydrolase activity, acting on carbon-nitrogen (but not peptide) bonds"/>
    <property type="evidence" value="ECO:0007669"/>
    <property type="project" value="InterPro"/>
</dbReference>
<dbReference type="EMBL" id="VSRR010003465">
    <property type="protein sequence ID" value="MPC36258.1"/>
    <property type="molecule type" value="Genomic_DNA"/>
</dbReference>
<dbReference type="PANTHER" id="PTHR45753:SF6">
    <property type="entry name" value="ASPARTATE CARBAMOYLTRANSFERASE"/>
    <property type="match status" value="1"/>
</dbReference>
<dbReference type="AlphaFoldDB" id="A0A5B7ESN9"/>
<evidence type="ECO:0000259" key="11">
    <source>
        <dbReference type="Pfam" id="PF02729"/>
    </source>
</evidence>
<evidence type="ECO:0000313" key="13">
    <source>
        <dbReference type="Proteomes" id="UP000324222"/>
    </source>
</evidence>
<evidence type="ECO:0000256" key="9">
    <source>
        <dbReference type="SAM" id="MobiDB-lite"/>
    </source>
</evidence>
<dbReference type="GO" id="GO:0004070">
    <property type="term" value="F:aspartate carbamoyltransferase activity"/>
    <property type="evidence" value="ECO:0007669"/>
    <property type="project" value="UniProtKB-EC"/>
</dbReference>
<dbReference type="PRINTS" id="PR00100">
    <property type="entry name" value="AOTCASE"/>
</dbReference>
<comment type="caution">
    <text evidence="12">The sequence shown here is derived from an EMBL/GenBank/DDBJ whole genome shotgun (WGS) entry which is preliminary data.</text>
</comment>
<dbReference type="SUPFAM" id="SSF53671">
    <property type="entry name" value="Aspartate/ornithine carbamoyltransferase"/>
    <property type="match status" value="1"/>
</dbReference>
<dbReference type="Pfam" id="PF00185">
    <property type="entry name" value="OTCace"/>
    <property type="match status" value="1"/>
</dbReference>
<evidence type="ECO:0000259" key="10">
    <source>
        <dbReference type="Pfam" id="PF00185"/>
    </source>
</evidence>
<evidence type="ECO:0000256" key="5">
    <source>
        <dbReference type="ARBA" id="ARBA00022975"/>
    </source>
</evidence>
<dbReference type="UniPathway" id="UPA00070">
    <property type="reaction ID" value="UER00116"/>
</dbReference>
<dbReference type="InterPro" id="IPR036901">
    <property type="entry name" value="Asp/Orn_carbamoylTrfase_sf"/>
</dbReference>
<evidence type="ECO:0000313" key="12">
    <source>
        <dbReference type="EMBL" id="MPC36258.1"/>
    </source>
</evidence>
<organism evidence="12 13">
    <name type="scientific">Portunus trituberculatus</name>
    <name type="common">Swimming crab</name>
    <name type="synonym">Neptunus trituberculatus</name>
    <dbReference type="NCBI Taxonomy" id="210409"/>
    <lineage>
        <taxon>Eukaryota</taxon>
        <taxon>Metazoa</taxon>
        <taxon>Ecdysozoa</taxon>
        <taxon>Arthropoda</taxon>
        <taxon>Crustacea</taxon>
        <taxon>Multicrustacea</taxon>
        <taxon>Malacostraca</taxon>
        <taxon>Eumalacostraca</taxon>
        <taxon>Eucarida</taxon>
        <taxon>Decapoda</taxon>
        <taxon>Pleocyemata</taxon>
        <taxon>Brachyura</taxon>
        <taxon>Eubrachyura</taxon>
        <taxon>Portunoidea</taxon>
        <taxon>Portunidae</taxon>
        <taxon>Portuninae</taxon>
        <taxon>Portunus</taxon>
    </lineage>
</organism>
<proteinExistence type="inferred from homology"/>
<protein>
    <recommendedName>
        <fullName evidence="3">aspartate carbamoyltransferase</fullName>
        <ecNumber evidence="3">2.1.3.2</ecNumber>
    </recommendedName>
</protein>
<dbReference type="OrthoDB" id="434at2759"/>
<dbReference type="PANTHER" id="PTHR45753">
    <property type="entry name" value="ORNITHINE CARBAMOYLTRANSFERASE, MITOCHONDRIAL"/>
    <property type="match status" value="1"/>
</dbReference>
<dbReference type="Pfam" id="PF02729">
    <property type="entry name" value="OTCace_N"/>
    <property type="match status" value="1"/>
</dbReference>
<evidence type="ECO:0000256" key="1">
    <source>
        <dbReference type="ARBA" id="ARBA00004852"/>
    </source>
</evidence>
<feature type="domain" description="Aspartate/ornithine carbamoyltransferase Asp/Orn-binding" evidence="10">
    <location>
        <begin position="360"/>
        <end position="447"/>
    </location>
</feature>
<feature type="domain" description="Aspartate/ornithine carbamoyltransferase carbamoyl-P binding" evidence="11">
    <location>
        <begin position="243"/>
        <end position="353"/>
    </location>
</feature>